<sequence>MKSIQTWFDEYAVSHQNPTNKLIHFICVPSIFFSIIALLAAIPHDFLNSWAAEGWQPYLHFGTVLIIFGLLFYLRLSFPLFIGIALFSALCLYLTKLLMLGPLPLWQSSLLIFAVAWIGQFIGHHIEGAKPSFLKDLQFLLIGPAWILGFIYRKFGLNY</sequence>
<dbReference type="PANTHER" id="PTHR28026:SF9">
    <property type="entry name" value="2-HYDROXY-PALMITIC ACID DIOXYGENASE MPO1"/>
    <property type="match status" value="1"/>
</dbReference>
<dbReference type="GO" id="GO:0016020">
    <property type="term" value="C:membrane"/>
    <property type="evidence" value="ECO:0007669"/>
    <property type="project" value="GOC"/>
</dbReference>
<feature type="transmembrane region" description="Helical" evidence="1">
    <location>
        <begin position="105"/>
        <end position="125"/>
    </location>
</feature>
<reference evidence="2 3" key="1">
    <citation type="submission" date="2020-08" db="EMBL/GenBank/DDBJ databases">
        <title>Croceimicrobium hydrocarbonivorans gen. nov., sp. nov., a novel marine bacterium isolated from a bacterial consortium that degrades polyethylene terephthalate.</title>
        <authorList>
            <person name="Liu R."/>
        </authorList>
    </citation>
    <scope>NUCLEOTIDE SEQUENCE [LARGE SCALE GENOMIC DNA]</scope>
    <source>
        <strain evidence="2 3">A20-9</strain>
    </source>
</reference>
<evidence type="ECO:0000313" key="3">
    <source>
        <dbReference type="Proteomes" id="UP000516305"/>
    </source>
</evidence>
<keyword evidence="1" id="KW-1133">Transmembrane helix</keyword>
<accession>A0A7H0VEI2</accession>
<protein>
    <submittedName>
        <fullName evidence="2">DUF962 domain-containing protein</fullName>
    </submittedName>
</protein>
<gene>
    <name evidence="2" type="ORF">H4K34_17435</name>
</gene>
<dbReference type="PANTHER" id="PTHR28026">
    <property type="entry name" value="DUF962 DOMAIN PROTEIN (AFU_ORTHOLOGUE AFUA_8G05310)"/>
    <property type="match status" value="1"/>
</dbReference>
<dbReference type="InterPro" id="IPR009305">
    <property type="entry name" value="Mpo1-like"/>
</dbReference>
<dbReference type="AlphaFoldDB" id="A0A7H0VEI2"/>
<dbReference type="Pfam" id="PF06127">
    <property type="entry name" value="Mpo1-like"/>
    <property type="match status" value="1"/>
</dbReference>
<proteinExistence type="predicted"/>
<keyword evidence="1" id="KW-0812">Transmembrane</keyword>
<dbReference type="KEGG" id="chyd:H4K34_17435"/>
<dbReference type="Proteomes" id="UP000516305">
    <property type="component" value="Chromosome"/>
</dbReference>
<name>A0A7H0VEI2_9FLAO</name>
<feature type="transmembrane region" description="Helical" evidence="1">
    <location>
        <begin position="55"/>
        <end position="73"/>
    </location>
</feature>
<feature type="transmembrane region" description="Helical" evidence="1">
    <location>
        <begin position="137"/>
        <end position="155"/>
    </location>
</feature>
<dbReference type="EMBL" id="CP060139">
    <property type="protein sequence ID" value="QNR24130.1"/>
    <property type="molecule type" value="Genomic_DNA"/>
</dbReference>
<feature type="transmembrane region" description="Helical" evidence="1">
    <location>
        <begin position="22"/>
        <end position="43"/>
    </location>
</feature>
<evidence type="ECO:0000313" key="2">
    <source>
        <dbReference type="EMBL" id="QNR24130.1"/>
    </source>
</evidence>
<evidence type="ECO:0000256" key="1">
    <source>
        <dbReference type="SAM" id="Phobius"/>
    </source>
</evidence>
<keyword evidence="1" id="KW-0472">Membrane</keyword>
<dbReference type="GO" id="GO:0046521">
    <property type="term" value="P:sphingoid catabolic process"/>
    <property type="evidence" value="ECO:0007669"/>
    <property type="project" value="TreeGrafter"/>
</dbReference>
<organism evidence="2 3">
    <name type="scientific">Croceimicrobium hydrocarbonivorans</name>
    <dbReference type="NCBI Taxonomy" id="2761580"/>
    <lineage>
        <taxon>Bacteria</taxon>
        <taxon>Pseudomonadati</taxon>
        <taxon>Bacteroidota</taxon>
        <taxon>Flavobacteriia</taxon>
        <taxon>Flavobacteriales</taxon>
        <taxon>Owenweeksiaceae</taxon>
        <taxon>Croceimicrobium</taxon>
    </lineage>
</organism>
<dbReference type="RefSeq" id="WP_210758665.1">
    <property type="nucleotide sequence ID" value="NZ_CP060139.1"/>
</dbReference>
<keyword evidence="3" id="KW-1185">Reference proteome</keyword>